<dbReference type="OrthoDB" id="9812221at2"/>
<evidence type="ECO:0000259" key="9">
    <source>
        <dbReference type="PROSITE" id="PS50850"/>
    </source>
</evidence>
<dbReference type="PANTHER" id="PTHR42718:SF9">
    <property type="entry name" value="MAJOR FACILITATOR SUPERFAMILY MULTIDRUG TRANSPORTER MFSC"/>
    <property type="match status" value="1"/>
</dbReference>
<evidence type="ECO:0000313" key="11">
    <source>
        <dbReference type="Proteomes" id="UP000437709"/>
    </source>
</evidence>
<feature type="transmembrane region" description="Helical" evidence="8">
    <location>
        <begin position="183"/>
        <end position="205"/>
    </location>
</feature>
<feature type="transmembrane region" description="Helical" evidence="8">
    <location>
        <begin position="156"/>
        <end position="177"/>
    </location>
</feature>
<dbReference type="Gene3D" id="1.20.1250.20">
    <property type="entry name" value="MFS general substrate transporter like domains"/>
    <property type="match status" value="1"/>
</dbReference>
<evidence type="ECO:0000256" key="5">
    <source>
        <dbReference type="ARBA" id="ARBA00022692"/>
    </source>
</evidence>
<feature type="transmembrane region" description="Helical" evidence="8">
    <location>
        <begin position="318"/>
        <end position="341"/>
    </location>
</feature>
<dbReference type="AlphaFoldDB" id="A0A6N7EF90"/>
<dbReference type="GO" id="GO:0005886">
    <property type="term" value="C:plasma membrane"/>
    <property type="evidence" value="ECO:0007669"/>
    <property type="project" value="UniProtKB-SubCell"/>
</dbReference>
<dbReference type="GO" id="GO:0022857">
    <property type="term" value="F:transmembrane transporter activity"/>
    <property type="evidence" value="ECO:0007669"/>
    <property type="project" value="InterPro"/>
</dbReference>
<evidence type="ECO:0000256" key="6">
    <source>
        <dbReference type="ARBA" id="ARBA00022989"/>
    </source>
</evidence>
<keyword evidence="3" id="KW-0813">Transport</keyword>
<organism evidence="10 11">
    <name type="scientific">Georgenia subflava</name>
    <dbReference type="NCBI Taxonomy" id="1622177"/>
    <lineage>
        <taxon>Bacteria</taxon>
        <taxon>Bacillati</taxon>
        <taxon>Actinomycetota</taxon>
        <taxon>Actinomycetes</taxon>
        <taxon>Micrococcales</taxon>
        <taxon>Bogoriellaceae</taxon>
        <taxon>Georgenia</taxon>
    </lineage>
</organism>
<feature type="transmembrane region" description="Helical" evidence="8">
    <location>
        <begin position="424"/>
        <end position="450"/>
    </location>
</feature>
<feature type="transmembrane region" description="Helical" evidence="8">
    <location>
        <begin position="31"/>
        <end position="57"/>
    </location>
</feature>
<comment type="subcellular location">
    <subcellularLocation>
        <location evidence="1">Cell membrane</location>
        <topology evidence="1">Multi-pass membrane protein</topology>
    </subcellularLocation>
</comment>
<keyword evidence="5 8" id="KW-0812">Transmembrane</keyword>
<keyword evidence="4" id="KW-1003">Cell membrane</keyword>
<proteinExistence type="inferred from homology"/>
<dbReference type="SUPFAM" id="SSF103473">
    <property type="entry name" value="MFS general substrate transporter"/>
    <property type="match status" value="1"/>
</dbReference>
<evidence type="ECO:0000256" key="3">
    <source>
        <dbReference type="ARBA" id="ARBA00022448"/>
    </source>
</evidence>
<dbReference type="PROSITE" id="PS50850">
    <property type="entry name" value="MFS"/>
    <property type="match status" value="1"/>
</dbReference>
<evidence type="ECO:0000256" key="1">
    <source>
        <dbReference type="ARBA" id="ARBA00004651"/>
    </source>
</evidence>
<dbReference type="InterPro" id="IPR036259">
    <property type="entry name" value="MFS_trans_sf"/>
</dbReference>
<feature type="domain" description="Major facilitator superfamily (MFS) profile" evidence="9">
    <location>
        <begin position="31"/>
        <end position="485"/>
    </location>
</feature>
<dbReference type="Pfam" id="PF07690">
    <property type="entry name" value="MFS_1"/>
    <property type="match status" value="2"/>
</dbReference>
<dbReference type="InterPro" id="IPR020846">
    <property type="entry name" value="MFS_dom"/>
</dbReference>
<dbReference type="PANTHER" id="PTHR42718">
    <property type="entry name" value="MAJOR FACILITATOR SUPERFAMILY MULTIDRUG TRANSPORTER MFSC"/>
    <property type="match status" value="1"/>
</dbReference>
<comment type="caution">
    <text evidence="10">The sequence shown here is derived from an EMBL/GenBank/DDBJ whole genome shotgun (WGS) entry which is preliminary data.</text>
</comment>
<feature type="transmembrane region" description="Helical" evidence="8">
    <location>
        <begin position="353"/>
        <end position="369"/>
    </location>
</feature>
<comment type="similarity">
    <text evidence="2">Belongs to the major facilitator superfamily. EmrB family.</text>
</comment>
<accession>A0A6N7EF90</accession>
<feature type="transmembrane region" description="Helical" evidence="8">
    <location>
        <begin position="246"/>
        <end position="264"/>
    </location>
</feature>
<dbReference type="RefSeq" id="WP_152193740.1">
    <property type="nucleotide sequence ID" value="NZ_VUKD01000001.1"/>
</dbReference>
<keyword evidence="7 8" id="KW-0472">Membrane</keyword>
<dbReference type="Gene3D" id="1.20.1720.10">
    <property type="entry name" value="Multidrug resistance protein D"/>
    <property type="match status" value="1"/>
</dbReference>
<dbReference type="CDD" id="cd17503">
    <property type="entry name" value="MFS_LmrB_MDR_like"/>
    <property type="match status" value="1"/>
</dbReference>
<evidence type="ECO:0000256" key="7">
    <source>
        <dbReference type="ARBA" id="ARBA00023136"/>
    </source>
</evidence>
<sequence length="509" mass="52306">MTNAQAREALTVTELPSAIESEKVTTRVGPVLAVLVISAFIMMLNETALSVALPPIMADLQVTATAGQWLTTGFMLTMAVIIPTTGFLIQRFTTRALFTAAILLFVVGTAVAVVAPTFAVLLAARVVQAAGTAIILPLLMTTTLTSVPVEKRGMMMGLNSVVISMAPAIGPTVSGIVVDGMGWRWMFGLMLPIGLLALVLGLVLIRTTNETIRARMDALSVVLAALGFGGLVYALASLGAVLGGNLAPLAAAAVGVVGLVLFVVRQVRLQRTGNALLDLRPFTVHNFRVSIVVVVIAMATMLGTVVVLPIYLQTGLDVGIMTTGLLLLPGGLIQGILSPFVGRVYDAVGPRPVVVPGAILLAAGQWWLSTVGPDTSLGLVVAMHLVFCIGMAMIMTPLMTVSLGSLPRNLYPHGSAIMNTLQQLAGAAGTALLVAAMTIGAAAAAAGGVAEPAALVSGTQDVFVLGGILGLVAVGSAPFVRRLRGDVGRSATAEPVVDEAVTAREMVDA</sequence>
<name>A0A6N7EF90_9MICO</name>
<feature type="transmembrane region" description="Helical" evidence="8">
    <location>
        <begin position="462"/>
        <end position="480"/>
    </location>
</feature>
<feature type="transmembrane region" description="Helical" evidence="8">
    <location>
        <begin position="129"/>
        <end position="149"/>
    </location>
</feature>
<dbReference type="InterPro" id="IPR011701">
    <property type="entry name" value="MFS"/>
</dbReference>
<dbReference type="EMBL" id="WHPC01000006">
    <property type="protein sequence ID" value="MPV36051.1"/>
    <property type="molecule type" value="Genomic_DNA"/>
</dbReference>
<dbReference type="PRINTS" id="PR01036">
    <property type="entry name" value="TCRTETB"/>
</dbReference>
<keyword evidence="11" id="KW-1185">Reference proteome</keyword>
<feature type="transmembrane region" description="Helical" evidence="8">
    <location>
        <begin position="69"/>
        <end position="89"/>
    </location>
</feature>
<feature type="transmembrane region" description="Helical" evidence="8">
    <location>
        <begin position="289"/>
        <end position="312"/>
    </location>
</feature>
<protein>
    <submittedName>
        <fullName evidence="10">DHA2 family efflux MFS transporter permease subunit</fullName>
    </submittedName>
</protein>
<dbReference type="InterPro" id="IPR004638">
    <property type="entry name" value="EmrB-like"/>
</dbReference>
<evidence type="ECO:0000256" key="4">
    <source>
        <dbReference type="ARBA" id="ARBA00022475"/>
    </source>
</evidence>
<evidence type="ECO:0000313" key="10">
    <source>
        <dbReference type="EMBL" id="MPV36051.1"/>
    </source>
</evidence>
<dbReference type="NCBIfam" id="TIGR00711">
    <property type="entry name" value="efflux_EmrB"/>
    <property type="match status" value="1"/>
</dbReference>
<dbReference type="Proteomes" id="UP000437709">
    <property type="component" value="Unassembled WGS sequence"/>
</dbReference>
<feature type="transmembrane region" description="Helical" evidence="8">
    <location>
        <begin position="217"/>
        <end position="240"/>
    </location>
</feature>
<evidence type="ECO:0000256" key="2">
    <source>
        <dbReference type="ARBA" id="ARBA00008537"/>
    </source>
</evidence>
<reference evidence="10 11" key="1">
    <citation type="submission" date="2019-10" db="EMBL/GenBank/DDBJ databases">
        <title>Georgenia wutianyii sp. nov. and Georgenia yuyongxinii sp. nov. isolated from plateau pika (Ochotona curzoniae) in the Qinghai-Tibet plateau of China.</title>
        <authorList>
            <person name="Tian Z."/>
        </authorList>
    </citation>
    <scope>NUCLEOTIDE SEQUENCE [LARGE SCALE GENOMIC DNA]</scope>
    <source>
        <strain evidence="10 11">JCM 19765</strain>
    </source>
</reference>
<feature type="transmembrane region" description="Helical" evidence="8">
    <location>
        <begin position="96"/>
        <end position="123"/>
    </location>
</feature>
<keyword evidence="6 8" id="KW-1133">Transmembrane helix</keyword>
<gene>
    <name evidence="10" type="ORF">GB881_03145</name>
</gene>
<evidence type="ECO:0000256" key="8">
    <source>
        <dbReference type="SAM" id="Phobius"/>
    </source>
</evidence>
<feature type="transmembrane region" description="Helical" evidence="8">
    <location>
        <begin position="381"/>
        <end position="403"/>
    </location>
</feature>